<dbReference type="EMBL" id="BSFH01000094">
    <property type="protein sequence ID" value="GLK65724.1"/>
    <property type="molecule type" value="Genomic_DNA"/>
</dbReference>
<proteinExistence type="predicted"/>
<gene>
    <name evidence="1" type="ORF">GCM10017635_32010</name>
</gene>
<evidence type="ECO:0000313" key="1">
    <source>
        <dbReference type="EMBL" id="GLK65724.1"/>
    </source>
</evidence>
<organism evidence="1 2">
    <name type="scientific">Paracoccus kondratievae</name>
    <dbReference type="NCBI Taxonomy" id="135740"/>
    <lineage>
        <taxon>Bacteria</taxon>
        <taxon>Pseudomonadati</taxon>
        <taxon>Pseudomonadota</taxon>
        <taxon>Alphaproteobacteria</taxon>
        <taxon>Rhodobacterales</taxon>
        <taxon>Paracoccaceae</taxon>
        <taxon>Paracoccus</taxon>
    </lineage>
</organism>
<name>A0AAD3P1C9_9RHOB</name>
<protein>
    <submittedName>
        <fullName evidence="1">Uncharacterized protein</fullName>
    </submittedName>
</protein>
<dbReference type="AlphaFoldDB" id="A0AAD3P1C9"/>
<reference evidence="1" key="2">
    <citation type="submission" date="2023-01" db="EMBL/GenBank/DDBJ databases">
        <authorList>
            <person name="Sun Q."/>
            <person name="Evtushenko L."/>
        </authorList>
    </citation>
    <scope>NUCLEOTIDE SEQUENCE</scope>
    <source>
        <strain evidence="1">VKM B-2222</strain>
    </source>
</reference>
<evidence type="ECO:0000313" key="2">
    <source>
        <dbReference type="Proteomes" id="UP001143349"/>
    </source>
</evidence>
<sequence>MHQGLINQCNRVWPKGCPGDRSGSDTESRIVAQYDGELTGPVSDLVLLVIRFCPLISAMRQPQVRAAESMDDAAVAVRLG</sequence>
<accession>A0AAD3P1C9</accession>
<reference evidence="1" key="1">
    <citation type="journal article" date="2014" name="Int. J. Syst. Evol. Microbiol.">
        <title>Complete genome sequence of Corynebacterium casei LMG S-19264T (=DSM 44701T), isolated from a smear-ripened cheese.</title>
        <authorList>
            <consortium name="US DOE Joint Genome Institute (JGI-PGF)"/>
            <person name="Walter F."/>
            <person name="Albersmeier A."/>
            <person name="Kalinowski J."/>
            <person name="Ruckert C."/>
        </authorList>
    </citation>
    <scope>NUCLEOTIDE SEQUENCE</scope>
    <source>
        <strain evidence="1">VKM B-2222</strain>
    </source>
</reference>
<comment type="caution">
    <text evidence="1">The sequence shown here is derived from an EMBL/GenBank/DDBJ whole genome shotgun (WGS) entry which is preliminary data.</text>
</comment>
<keyword evidence="2" id="KW-1185">Reference proteome</keyword>
<dbReference type="Proteomes" id="UP001143349">
    <property type="component" value="Unassembled WGS sequence"/>
</dbReference>